<dbReference type="SUPFAM" id="SSF53822">
    <property type="entry name" value="Periplasmic binding protein-like I"/>
    <property type="match status" value="1"/>
</dbReference>
<organism evidence="8 9">
    <name type="scientific">Engystomops pustulosus</name>
    <name type="common">Tungara frog</name>
    <name type="synonym">Physalaemus pustulosus</name>
    <dbReference type="NCBI Taxonomy" id="76066"/>
    <lineage>
        <taxon>Eukaryota</taxon>
        <taxon>Metazoa</taxon>
        <taxon>Chordata</taxon>
        <taxon>Craniata</taxon>
        <taxon>Vertebrata</taxon>
        <taxon>Euteleostomi</taxon>
        <taxon>Amphibia</taxon>
        <taxon>Batrachia</taxon>
        <taxon>Anura</taxon>
        <taxon>Neobatrachia</taxon>
        <taxon>Hyloidea</taxon>
        <taxon>Leptodactylidae</taxon>
        <taxon>Leiuperinae</taxon>
        <taxon>Engystomops</taxon>
    </lineage>
</organism>
<dbReference type="PANTHER" id="PTHR24061:SF599">
    <property type="entry name" value="G-PROTEIN COUPLED RECEPTORS FAMILY 3 PROFILE DOMAIN-CONTAINING PROTEIN"/>
    <property type="match status" value="1"/>
</dbReference>
<evidence type="ECO:0000259" key="7">
    <source>
        <dbReference type="Pfam" id="PF01094"/>
    </source>
</evidence>
<dbReference type="EMBL" id="WNYA01001631">
    <property type="protein sequence ID" value="KAG8545419.1"/>
    <property type="molecule type" value="Genomic_DNA"/>
</dbReference>
<dbReference type="InterPro" id="IPR000068">
    <property type="entry name" value="GPCR_3_Ca_sens_rcpt-rel"/>
</dbReference>
<dbReference type="InterPro" id="IPR001828">
    <property type="entry name" value="ANF_lig-bd_rcpt"/>
</dbReference>
<proteinExistence type="predicted"/>
<dbReference type="AlphaFoldDB" id="A0AAV6Z7I0"/>
<comment type="subcellular location">
    <subcellularLocation>
        <location evidence="1">Membrane</location>
        <topology evidence="1">Multi-pass membrane protein</topology>
    </subcellularLocation>
</comment>
<dbReference type="PRINTS" id="PR00248">
    <property type="entry name" value="GPCRMGR"/>
</dbReference>
<feature type="domain" description="Receptor ligand binding region" evidence="7">
    <location>
        <begin position="3"/>
        <end position="243"/>
    </location>
</feature>
<accession>A0AAV6Z7I0</accession>
<keyword evidence="6" id="KW-0325">Glycoprotein</keyword>
<keyword evidence="4" id="KW-0472">Membrane</keyword>
<keyword evidence="5" id="KW-0675">Receptor</keyword>
<reference evidence="8" key="1">
    <citation type="thesis" date="2020" institute="ProQuest LLC" country="789 East Eisenhower Parkway, Ann Arbor, MI, USA">
        <title>Comparative Genomics and Chromosome Evolution.</title>
        <authorList>
            <person name="Mudd A.B."/>
        </authorList>
    </citation>
    <scope>NUCLEOTIDE SEQUENCE</scope>
    <source>
        <strain evidence="8">237g6f4</strain>
        <tissue evidence="8">Blood</tissue>
    </source>
</reference>
<dbReference type="GO" id="GO:0004930">
    <property type="term" value="F:G protein-coupled receptor activity"/>
    <property type="evidence" value="ECO:0007669"/>
    <property type="project" value="InterPro"/>
</dbReference>
<evidence type="ECO:0000256" key="4">
    <source>
        <dbReference type="ARBA" id="ARBA00023136"/>
    </source>
</evidence>
<sequence length="281" mass="32494">MDPIFTDRVQFPHVYRTVPNQNYQHRAVVQLLRHFGWNWVGILSADDDSSERGSRDLKNLILSSGGCVEFMYTVSENKQKESVAKKILSSSAKVVIVNSDTDFLKSILVELHLKKCKKVWIFLSGLTYFALSVVPQVPEVLNGSLTFLIHKGNIPGLREFIYNYTPYNHKGDYLLKEIWMSLFFCYPRLANINGIIPALRPCSGRETVESVSTNIYDAVNFRIVYSIYTAVYIVAYCLHEMLMEKSHGIIMDPSILERPLQLWKVFYYFFISRFHFVCCLT</sequence>
<keyword evidence="2" id="KW-0812">Transmembrane</keyword>
<keyword evidence="9" id="KW-1185">Reference proteome</keyword>
<evidence type="ECO:0000256" key="6">
    <source>
        <dbReference type="ARBA" id="ARBA00023180"/>
    </source>
</evidence>
<dbReference type="PANTHER" id="PTHR24061">
    <property type="entry name" value="CALCIUM-SENSING RECEPTOR-RELATED"/>
    <property type="match status" value="1"/>
</dbReference>
<evidence type="ECO:0000256" key="5">
    <source>
        <dbReference type="ARBA" id="ARBA00023170"/>
    </source>
</evidence>
<comment type="caution">
    <text evidence="8">The sequence shown here is derived from an EMBL/GenBank/DDBJ whole genome shotgun (WGS) entry which is preliminary data.</text>
</comment>
<evidence type="ECO:0000256" key="2">
    <source>
        <dbReference type="ARBA" id="ARBA00022692"/>
    </source>
</evidence>
<evidence type="ECO:0000313" key="8">
    <source>
        <dbReference type="EMBL" id="KAG8545419.1"/>
    </source>
</evidence>
<dbReference type="Gene3D" id="3.40.50.2300">
    <property type="match status" value="2"/>
</dbReference>
<dbReference type="Proteomes" id="UP000824782">
    <property type="component" value="Unassembled WGS sequence"/>
</dbReference>
<keyword evidence="3" id="KW-1133">Transmembrane helix</keyword>
<evidence type="ECO:0000256" key="3">
    <source>
        <dbReference type="ARBA" id="ARBA00022989"/>
    </source>
</evidence>
<dbReference type="GO" id="GO:0005886">
    <property type="term" value="C:plasma membrane"/>
    <property type="evidence" value="ECO:0007669"/>
    <property type="project" value="TreeGrafter"/>
</dbReference>
<name>A0AAV6Z7I0_ENGPU</name>
<dbReference type="InterPro" id="IPR000337">
    <property type="entry name" value="GPCR_3"/>
</dbReference>
<protein>
    <recommendedName>
        <fullName evidence="7">Receptor ligand binding region domain-containing protein</fullName>
    </recommendedName>
</protein>
<dbReference type="InterPro" id="IPR028082">
    <property type="entry name" value="Peripla_BP_I"/>
</dbReference>
<dbReference type="FunFam" id="3.40.50.2300:FF:000125">
    <property type="entry name" value="Vomeronasal 2, receptor 88"/>
    <property type="match status" value="1"/>
</dbReference>
<evidence type="ECO:0000256" key="1">
    <source>
        <dbReference type="ARBA" id="ARBA00004141"/>
    </source>
</evidence>
<gene>
    <name evidence="8" type="ORF">GDO81_020922</name>
</gene>
<evidence type="ECO:0000313" key="9">
    <source>
        <dbReference type="Proteomes" id="UP000824782"/>
    </source>
</evidence>
<dbReference type="Pfam" id="PF01094">
    <property type="entry name" value="ANF_receptor"/>
    <property type="match status" value="1"/>
</dbReference>